<evidence type="ECO:0000256" key="1">
    <source>
        <dbReference type="ARBA" id="ARBA00009995"/>
    </source>
</evidence>
<comment type="similarity">
    <text evidence="1">Belongs to the UDP-glycosyltransferase family.</text>
</comment>
<sequence>MACPPITNIQLIGELMFSVKSVTKPRFHDLLADLSTKSERPVTCVIADGFMSFVVDIAKELGVREMTFWAFSPCCLWTFLNLPKLIEEGQLPVGGEDFYKIAADYNMDRMIRGVPDPVVYVSFGSTGLMTRGQLLEFWHGLVNSGKPFLWVVRRDGIEGAEGEHPIPEELQESTKERGFLVDWAPQEEVLAHQAVGGFLTHNGWNSTLEGIVAGVPMVCWPTIADQQINNRWVSEEMKSARLKEEEMKGNGILFMLLCIDWIKKVLYHKLGDDSTLRQRAFMLALSGKKAIGTTIEKATRRNKLFPLTAASNSYKAQ</sequence>
<organism evidence="3 4">
    <name type="scientific">Carpinus fangiana</name>
    <dbReference type="NCBI Taxonomy" id="176857"/>
    <lineage>
        <taxon>Eukaryota</taxon>
        <taxon>Viridiplantae</taxon>
        <taxon>Streptophyta</taxon>
        <taxon>Embryophyta</taxon>
        <taxon>Tracheophyta</taxon>
        <taxon>Spermatophyta</taxon>
        <taxon>Magnoliopsida</taxon>
        <taxon>eudicotyledons</taxon>
        <taxon>Gunneridae</taxon>
        <taxon>Pentapetalae</taxon>
        <taxon>rosids</taxon>
        <taxon>fabids</taxon>
        <taxon>Fagales</taxon>
        <taxon>Betulaceae</taxon>
        <taxon>Carpinus</taxon>
    </lineage>
</organism>
<dbReference type="GO" id="GO:0080043">
    <property type="term" value="F:quercetin 3-O-glucosyltransferase activity"/>
    <property type="evidence" value="ECO:0007669"/>
    <property type="project" value="TreeGrafter"/>
</dbReference>
<dbReference type="CDD" id="cd03784">
    <property type="entry name" value="GT1_Gtf-like"/>
    <property type="match status" value="1"/>
</dbReference>
<reference evidence="3 4" key="1">
    <citation type="submission" date="2019-06" db="EMBL/GenBank/DDBJ databases">
        <title>A chromosomal-level reference genome of Carpinus fangiana (Coryloideae, Betulaceae).</title>
        <authorList>
            <person name="Yang X."/>
            <person name="Wang Z."/>
            <person name="Zhang L."/>
            <person name="Hao G."/>
            <person name="Liu J."/>
            <person name="Yang Y."/>
        </authorList>
    </citation>
    <scope>NUCLEOTIDE SEQUENCE [LARGE SCALE GENOMIC DNA]</scope>
    <source>
        <strain evidence="3">Cfa_2016G</strain>
        <tissue evidence="3">Leaf</tissue>
    </source>
</reference>
<dbReference type="FunFam" id="3.40.50.2000:FF:000056">
    <property type="entry name" value="Glycosyltransferase"/>
    <property type="match status" value="1"/>
</dbReference>
<keyword evidence="2" id="KW-0808">Transferase</keyword>
<dbReference type="SUPFAM" id="SSF53756">
    <property type="entry name" value="UDP-Glycosyltransferase/glycogen phosphorylase"/>
    <property type="match status" value="1"/>
</dbReference>
<dbReference type="PANTHER" id="PTHR11926:SF1392">
    <property type="entry name" value="GLYCOSYLTRANSFERASE"/>
    <property type="match status" value="1"/>
</dbReference>
<dbReference type="OrthoDB" id="1193748at2759"/>
<accession>A0A5N6RIH3</accession>
<dbReference type="PANTHER" id="PTHR11926">
    <property type="entry name" value="GLUCOSYL/GLUCURONOSYL TRANSFERASES"/>
    <property type="match status" value="1"/>
</dbReference>
<evidence type="ECO:0000256" key="2">
    <source>
        <dbReference type="ARBA" id="ARBA00022679"/>
    </source>
</evidence>
<dbReference type="EMBL" id="CM017327">
    <property type="protein sequence ID" value="KAE8099292.1"/>
    <property type="molecule type" value="Genomic_DNA"/>
</dbReference>
<evidence type="ECO:0000313" key="3">
    <source>
        <dbReference type="EMBL" id="KAE8099292.1"/>
    </source>
</evidence>
<gene>
    <name evidence="3" type="ORF">FH972_017285</name>
</gene>
<dbReference type="AlphaFoldDB" id="A0A5N6RIH3"/>
<proteinExistence type="inferred from homology"/>
<protein>
    <recommendedName>
        <fullName evidence="5">UDP-glycosyltransferases domain-containing protein</fullName>
    </recommendedName>
</protein>
<evidence type="ECO:0008006" key="5">
    <source>
        <dbReference type="Google" id="ProtNLM"/>
    </source>
</evidence>
<dbReference type="Proteomes" id="UP000327013">
    <property type="component" value="Chromosome 7"/>
</dbReference>
<dbReference type="GO" id="GO:0080044">
    <property type="term" value="F:quercetin 7-O-glucosyltransferase activity"/>
    <property type="evidence" value="ECO:0007669"/>
    <property type="project" value="TreeGrafter"/>
</dbReference>
<dbReference type="InterPro" id="IPR002213">
    <property type="entry name" value="UDP_glucos_trans"/>
</dbReference>
<evidence type="ECO:0000313" key="4">
    <source>
        <dbReference type="Proteomes" id="UP000327013"/>
    </source>
</evidence>
<keyword evidence="4" id="KW-1185">Reference proteome</keyword>
<name>A0A5N6RIH3_9ROSI</name>
<dbReference type="Pfam" id="PF00201">
    <property type="entry name" value="UDPGT"/>
    <property type="match status" value="1"/>
</dbReference>
<dbReference type="Gene3D" id="3.40.50.2000">
    <property type="entry name" value="Glycogen Phosphorylase B"/>
    <property type="match status" value="2"/>
</dbReference>